<comment type="caution">
    <text evidence="4">The sequence shown here is derived from an EMBL/GenBank/DDBJ whole genome shotgun (WGS) entry which is preliminary data.</text>
</comment>
<dbReference type="OrthoDB" id="3034691at2"/>
<dbReference type="RefSeq" id="WP_054969300.1">
    <property type="nucleotide sequence ID" value="NZ_LJCO01000047.1"/>
</dbReference>
<dbReference type="Proteomes" id="UP000050482">
    <property type="component" value="Unassembled WGS sequence"/>
</dbReference>
<dbReference type="InterPro" id="IPR058620">
    <property type="entry name" value="YtrI_C"/>
</dbReference>
<dbReference type="Pfam" id="PF26347">
    <property type="entry name" value="YtrI_sporulation"/>
    <property type="match status" value="1"/>
</dbReference>
<feature type="domain" description="Sporulation membrane protein YtrI C-terminal" evidence="3">
    <location>
        <begin position="76"/>
        <end position="146"/>
    </location>
</feature>
<reference evidence="4 5" key="1">
    <citation type="submission" date="2015-09" db="EMBL/GenBank/DDBJ databases">
        <title>Draft genome sequence of Alicyclobacillus ferrooxydans DSM 22381.</title>
        <authorList>
            <person name="Hemp J."/>
        </authorList>
    </citation>
    <scope>NUCLEOTIDE SEQUENCE [LARGE SCALE GENOMIC DNA]</scope>
    <source>
        <strain evidence="4 5">TC-34</strain>
    </source>
</reference>
<dbReference type="PROSITE" id="PS51257">
    <property type="entry name" value="PROKAR_LIPOPROTEIN"/>
    <property type="match status" value="1"/>
</dbReference>
<dbReference type="STRING" id="471514.AN477_11475"/>
<evidence type="ECO:0000313" key="4">
    <source>
        <dbReference type="EMBL" id="KPV43617.1"/>
    </source>
</evidence>
<keyword evidence="2" id="KW-0732">Signal</keyword>
<proteinExistence type="predicted"/>
<feature type="coiled-coil region" evidence="1">
    <location>
        <begin position="30"/>
        <end position="57"/>
    </location>
</feature>
<name>A0A0P9CVB8_9BACL</name>
<feature type="signal peptide" evidence="2">
    <location>
        <begin position="1"/>
        <end position="24"/>
    </location>
</feature>
<feature type="chain" id="PRO_5006156010" description="Sporulation membrane protein YtrI C-terminal domain-containing protein" evidence="2">
    <location>
        <begin position="25"/>
        <end position="152"/>
    </location>
</feature>
<protein>
    <recommendedName>
        <fullName evidence="3">Sporulation membrane protein YtrI C-terminal domain-containing protein</fullName>
    </recommendedName>
</protein>
<keyword evidence="1" id="KW-0175">Coiled coil</keyword>
<evidence type="ECO:0000259" key="3">
    <source>
        <dbReference type="Pfam" id="PF26347"/>
    </source>
</evidence>
<evidence type="ECO:0000313" key="5">
    <source>
        <dbReference type="Proteomes" id="UP000050482"/>
    </source>
</evidence>
<keyword evidence="5" id="KW-1185">Reference proteome</keyword>
<dbReference type="AlphaFoldDB" id="A0A0P9CVB8"/>
<evidence type="ECO:0000256" key="1">
    <source>
        <dbReference type="SAM" id="Coils"/>
    </source>
</evidence>
<accession>A0A0P9CVB8</accession>
<dbReference type="PATRIC" id="fig|471514.4.peg.2645"/>
<dbReference type="EMBL" id="LJCO01000047">
    <property type="protein sequence ID" value="KPV43617.1"/>
    <property type="molecule type" value="Genomic_DNA"/>
</dbReference>
<evidence type="ECO:0000256" key="2">
    <source>
        <dbReference type="SAM" id="SignalP"/>
    </source>
</evidence>
<gene>
    <name evidence="4" type="ORF">AN477_11475</name>
</gene>
<sequence>MAVAKSVVAGFLIGALFGASCTLAYQGKAYDNQYLQLQKVTNENSDLQQQVEQLNKRLNSPTNVPVVESIRVNADAPDGLSEIEVIQVVKQELAFLIGEPLVTLQRRPELISHLIDGKTITVDQQQLTIHVNTVVVVSQLYVSVSATPGKSG</sequence>
<organism evidence="4 5">
    <name type="scientific">Alicyclobacillus ferrooxydans</name>
    <dbReference type="NCBI Taxonomy" id="471514"/>
    <lineage>
        <taxon>Bacteria</taxon>
        <taxon>Bacillati</taxon>
        <taxon>Bacillota</taxon>
        <taxon>Bacilli</taxon>
        <taxon>Bacillales</taxon>
        <taxon>Alicyclobacillaceae</taxon>
        <taxon>Alicyclobacillus</taxon>
    </lineage>
</organism>